<dbReference type="KEGG" id="buy:D8S85_18320"/>
<dbReference type="Proteomes" id="UP000270673">
    <property type="component" value="Chromosome"/>
</dbReference>
<reference evidence="2 3" key="1">
    <citation type="submission" date="2018-10" db="EMBL/GenBank/DDBJ databases">
        <title>Butyricimonas faecalis sp. nov., isolated from human faeces and emended description of the genus Butyricimonas.</title>
        <authorList>
            <person name="Le Roy T."/>
            <person name="Van der Smissen P."/>
            <person name="Paquot A."/>
            <person name="Delzenne N."/>
            <person name="Muccioli G."/>
            <person name="Collet J.-F."/>
            <person name="Cani P.D."/>
        </authorList>
    </citation>
    <scope>NUCLEOTIDE SEQUENCE [LARGE SCALE GENOMIC DNA]</scope>
    <source>
        <strain evidence="2 3">H184</strain>
    </source>
</reference>
<dbReference type="Gene3D" id="3.30.200.20">
    <property type="entry name" value="Phosphorylase Kinase, domain 1"/>
    <property type="match status" value="1"/>
</dbReference>
<name>A0A3Q9IQH9_9BACT</name>
<keyword evidence="3" id="KW-1185">Reference proteome</keyword>
<evidence type="ECO:0000259" key="1">
    <source>
        <dbReference type="Pfam" id="PF01636"/>
    </source>
</evidence>
<dbReference type="GO" id="GO:0016740">
    <property type="term" value="F:transferase activity"/>
    <property type="evidence" value="ECO:0007669"/>
    <property type="project" value="UniProtKB-KW"/>
</dbReference>
<dbReference type="OrthoDB" id="9784461at2"/>
<dbReference type="EMBL" id="CP032819">
    <property type="protein sequence ID" value="AZS31311.1"/>
    <property type="molecule type" value="Genomic_DNA"/>
</dbReference>
<keyword evidence="2" id="KW-0808">Transferase</keyword>
<feature type="domain" description="Aminoglycoside phosphotransferase" evidence="1">
    <location>
        <begin position="28"/>
        <end position="249"/>
    </location>
</feature>
<dbReference type="Gene3D" id="3.90.1200.10">
    <property type="match status" value="1"/>
</dbReference>
<dbReference type="SUPFAM" id="SSF56112">
    <property type="entry name" value="Protein kinase-like (PK-like)"/>
    <property type="match status" value="1"/>
</dbReference>
<dbReference type="AlphaFoldDB" id="A0A3Q9IQH9"/>
<proteinExistence type="predicted"/>
<evidence type="ECO:0000313" key="2">
    <source>
        <dbReference type="EMBL" id="AZS31311.1"/>
    </source>
</evidence>
<protein>
    <submittedName>
        <fullName evidence="2">Aminoglycoside phosphotransferase</fullName>
    </submittedName>
</protein>
<dbReference type="RefSeq" id="WP_106481828.1">
    <property type="nucleotide sequence ID" value="NZ_CP032819.1"/>
</dbReference>
<dbReference type="InterPro" id="IPR002575">
    <property type="entry name" value="Aminoglycoside_PTrfase"/>
</dbReference>
<dbReference type="InterPro" id="IPR011009">
    <property type="entry name" value="Kinase-like_dom_sf"/>
</dbReference>
<dbReference type="Pfam" id="PF01636">
    <property type="entry name" value="APH"/>
    <property type="match status" value="1"/>
</dbReference>
<gene>
    <name evidence="2" type="ORF">D8S85_18320</name>
</gene>
<accession>A0A3Q9IQH9</accession>
<evidence type="ECO:0000313" key="3">
    <source>
        <dbReference type="Proteomes" id="UP000270673"/>
    </source>
</evidence>
<organism evidence="2 3">
    <name type="scientific">Butyricimonas faecalis</name>
    <dbReference type="NCBI Taxonomy" id="2093856"/>
    <lineage>
        <taxon>Bacteria</taxon>
        <taxon>Pseudomonadati</taxon>
        <taxon>Bacteroidota</taxon>
        <taxon>Bacteroidia</taxon>
        <taxon>Bacteroidales</taxon>
        <taxon>Odoribacteraceae</taxon>
        <taxon>Butyricimonas</taxon>
    </lineage>
</organism>
<sequence length="342" mass="40130">MEEKIRTLFKQYSGNDALRVESLPVSGSARRYYRVFTEDRTYVGVYHENLRENRLFVDFTRHFEKSRLHVPHVYCVSEDGFCYLQDDLGPDMLLNVVEREREGEFLSEHTMELYRKALSELLKFQLVGGKGLDYSECLPRPVFDERCIRWDLNYFKYCFLKLAGVEADEDRLEDDFDRLTAKLVMAGTGGFMFRDFQSRNIMVVDNEVYFIDYQGGRQGALHYDVASLLYDAIVKIPESQKEELLNFYIRKLTACEPEYAEKFREMYYHFVLVRLLQAMGAFGLRGLHEGKTHFIDSIVPGLQGIITLFESGKLEGEYTEIQHAIRMAFEKYFVPLHPESKE</sequence>